<dbReference type="EMBL" id="BKCJ011418028">
    <property type="protein sequence ID" value="GFD31842.1"/>
    <property type="molecule type" value="Genomic_DNA"/>
</dbReference>
<name>A0A699V8Y0_TANCI</name>
<dbReference type="AlphaFoldDB" id="A0A699V8Y0"/>
<organism evidence="3">
    <name type="scientific">Tanacetum cinerariifolium</name>
    <name type="common">Dalmatian daisy</name>
    <name type="synonym">Chrysanthemum cinerariifolium</name>
    <dbReference type="NCBI Taxonomy" id="118510"/>
    <lineage>
        <taxon>Eukaryota</taxon>
        <taxon>Viridiplantae</taxon>
        <taxon>Streptophyta</taxon>
        <taxon>Embryophyta</taxon>
        <taxon>Tracheophyta</taxon>
        <taxon>Spermatophyta</taxon>
        <taxon>Magnoliopsida</taxon>
        <taxon>eudicotyledons</taxon>
        <taxon>Gunneridae</taxon>
        <taxon>Pentapetalae</taxon>
        <taxon>asterids</taxon>
        <taxon>campanulids</taxon>
        <taxon>Asterales</taxon>
        <taxon>Asteraceae</taxon>
        <taxon>Asteroideae</taxon>
        <taxon>Anthemideae</taxon>
        <taxon>Anthemidinae</taxon>
        <taxon>Tanacetum</taxon>
    </lineage>
</organism>
<evidence type="ECO:0000256" key="2">
    <source>
        <dbReference type="SAM" id="MobiDB-lite"/>
    </source>
</evidence>
<comment type="caution">
    <text evidence="3">The sequence shown here is derived from an EMBL/GenBank/DDBJ whole genome shotgun (WGS) entry which is preliminary data.</text>
</comment>
<feature type="region of interest" description="Disordered" evidence="2">
    <location>
        <begin position="1"/>
        <end position="20"/>
    </location>
</feature>
<gene>
    <name evidence="3" type="ORF">Tci_903811</name>
</gene>
<sequence>MYMAQIQEVSPDAADSGPIFDTEPVQKVPNNDNYNMFSIECEHPKQSKSVHATYAIEQDEHKVIIDSLDMSYDREQTDQNDDDDDLTNERELLASLIKKLKCEIDDSKNRNKFLETSNKVLVDKLKGEIEDFKNKNTSLESSNNRFKEVNNKLSKTNKLMYTDLKKFQA</sequence>
<evidence type="ECO:0000256" key="1">
    <source>
        <dbReference type="SAM" id="Coils"/>
    </source>
</evidence>
<protein>
    <submittedName>
        <fullName evidence="3">Uncharacterized protein</fullName>
    </submittedName>
</protein>
<evidence type="ECO:0000313" key="3">
    <source>
        <dbReference type="EMBL" id="GFD31842.1"/>
    </source>
</evidence>
<feature type="coiled-coil region" evidence="1">
    <location>
        <begin position="90"/>
        <end position="159"/>
    </location>
</feature>
<reference evidence="3" key="1">
    <citation type="journal article" date="2019" name="Sci. Rep.">
        <title>Draft genome of Tanacetum cinerariifolium, the natural source of mosquito coil.</title>
        <authorList>
            <person name="Yamashiro T."/>
            <person name="Shiraishi A."/>
            <person name="Satake H."/>
            <person name="Nakayama K."/>
        </authorList>
    </citation>
    <scope>NUCLEOTIDE SEQUENCE</scope>
</reference>
<proteinExistence type="predicted"/>
<accession>A0A699V8Y0</accession>
<keyword evidence="1" id="KW-0175">Coiled coil</keyword>
<feature type="non-terminal residue" evidence="3">
    <location>
        <position position="169"/>
    </location>
</feature>